<sequence length="264" mass="29221">MSDKKYKPRYPKKRKFCGNRYSKKDKIAKVDVDLDLSSNDVLDIVDQNVDLDLDEEVESAPKQSATPPLSRTEQKLDLNIAELGDSDNDSRSSSCNDEETDLIEAEEVSGNRIIDLKILHDNISTHLSCKYCHSTVKLVESNRQGLGSMLQFACSNLDCDQHSQFPTCPVSTTNSGNYLINRRAAFAMRCTGGSLAELRTFCGLMDIPPPVTHNTYNIINQSIERAAENVQNDSMAKAASKEFETGDQPDDTGVRNCDVSVDGT</sequence>
<comment type="caution">
    <text evidence="3">The sequence shown here is derived from an EMBL/GenBank/DDBJ whole genome shotgun (WGS) entry which is preliminary data.</text>
</comment>
<name>A0AAV3YUH5_9GAST</name>
<accession>A0AAV3YUH5</accession>
<keyword evidence="4" id="KW-1185">Reference proteome</keyword>
<dbReference type="EMBL" id="BLXT01001466">
    <property type="protein sequence ID" value="GFN85806.1"/>
    <property type="molecule type" value="Genomic_DNA"/>
</dbReference>
<feature type="region of interest" description="Disordered" evidence="1">
    <location>
        <begin position="239"/>
        <end position="264"/>
    </location>
</feature>
<evidence type="ECO:0000256" key="1">
    <source>
        <dbReference type="SAM" id="MobiDB-lite"/>
    </source>
</evidence>
<gene>
    <name evidence="3" type="ORF">PoB_001231200</name>
</gene>
<evidence type="ECO:0000259" key="2">
    <source>
        <dbReference type="Pfam" id="PF20700"/>
    </source>
</evidence>
<dbReference type="InterPro" id="IPR049012">
    <property type="entry name" value="Mutator_transp_dom"/>
</dbReference>
<proteinExistence type="predicted"/>
<feature type="domain" description="Mutator-like transposase" evidence="2">
    <location>
        <begin position="110"/>
        <end position="264"/>
    </location>
</feature>
<protein>
    <recommendedName>
        <fullName evidence="2">Mutator-like transposase domain-containing protein</fullName>
    </recommendedName>
</protein>
<organism evidence="3 4">
    <name type="scientific">Plakobranchus ocellatus</name>
    <dbReference type="NCBI Taxonomy" id="259542"/>
    <lineage>
        <taxon>Eukaryota</taxon>
        <taxon>Metazoa</taxon>
        <taxon>Spiralia</taxon>
        <taxon>Lophotrochozoa</taxon>
        <taxon>Mollusca</taxon>
        <taxon>Gastropoda</taxon>
        <taxon>Heterobranchia</taxon>
        <taxon>Euthyneura</taxon>
        <taxon>Panpulmonata</taxon>
        <taxon>Sacoglossa</taxon>
        <taxon>Placobranchoidea</taxon>
        <taxon>Plakobranchidae</taxon>
        <taxon>Plakobranchus</taxon>
    </lineage>
</organism>
<evidence type="ECO:0000313" key="4">
    <source>
        <dbReference type="Proteomes" id="UP000735302"/>
    </source>
</evidence>
<dbReference type="Proteomes" id="UP000735302">
    <property type="component" value="Unassembled WGS sequence"/>
</dbReference>
<reference evidence="3 4" key="1">
    <citation type="journal article" date="2021" name="Elife">
        <title>Chloroplast acquisition without the gene transfer in kleptoplastic sea slugs, Plakobranchus ocellatus.</title>
        <authorList>
            <person name="Maeda T."/>
            <person name="Takahashi S."/>
            <person name="Yoshida T."/>
            <person name="Shimamura S."/>
            <person name="Takaki Y."/>
            <person name="Nagai Y."/>
            <person name="Toyoda A."/>
            <person name="Suzuki Y."/>
            <person name="Arimoto A."/>
            <person name="Ishii H."/>
            <person name="Satoh N."/>
            <person name="Nishiyama T."/>
            <person name="Hasebe M."/>
            <person name="Maruyama T."/>
            <person name="Minagawa J."/>
            <person name="Obokata J."/>
            <person name="Shigenobu S."/>
        </authorList>
    </citation>
    <scope>NUCLEOTIDE SEQUENCE [LARGE SCALE GENOMIC DNA]</scope>
</reference>
<evidence type="ECO:0000313" key="3">
    <source>
        <dbReference type="EMBL" id="GFN85806.1"/>
    </source>
</evidence>
<dbReference type="AlphaFoldDB" id="A0AAV3YUH5"/>
<dbReference type="Pfam" id="PF20700">
    <property type="entry name" value="Mutator"/>
    <property type="match status" value="1"/>
</dbReference>